<gene>
    <name evidence="2" type="ORF">CAUPRSCDRAFT_11531</name>
</gene>
<name>A0A4V1ITE5_9FUNG</name>
<organism evidence="2 3">
    <name type="scientific">Caulochytrium protostelioides</name>
    <dbReference type="NCBI Taxonomy" id="1555241"/>
    <lineage>
        <taxon>Eukaryota</taxon>
        <taxon>Fungi</taxon>
        <taxon>Fungi incertae sedis</taxon>
        <taxon>Chytridiomycota</taxon>
        <taxon>Chytridiomycota incertae sedis</taxon>
        <taxon>Chytridiomycetes</taxon>
        <taxon>Caulochytriales</taxon>
        <taxon>Caulochytriaceae</taxon>
        <taxon>Caulochytrium</taxon>
    </lineage>
</organism>
<feature type="region of interest" description="Disordered" evidence="1">
    <location>
        <begin position="159"/>
        <end position="179"/>
    </location>
</feature>
<evidence type="ECO:0000313" key="2">
    <source>
        <dbReference type="EMBL" id="RKO96777.1"/>
    </source>
</evidence>
<accession>A0A4V1ITE5</accession>
<proteinExistence type="predicted"/>
<evidence type="ECO:0000256" key="1">
    <source>
        <dbReference type="SAM" id="MobiDB-lite"/>
    </source>
</evidence>
<sequence length="203" mass="22083">MDALPVRMGMLPQDTHERRDVRLARALLEQGTEEALRDLLAQRRPSPRAFRDIAAVALLDGGWPVRGARVQAQRSAWPWARELHIKRVIGTGICAAKERRRLRRPVAPPGTYSFPDRPMLRSVVGGPSRTLAAGDRSFGTTPRLVCLMSPLVSAVSHFHPGPGPQASSHGKKGTSVAPTPVGRRVACPCPYTMEACIVHSAAH</sequence>
<protein>
    <submittedName>
        <fullName evidence="2">Uncharacterized protein</fullName>
    </submittedName>
</protein>
<dbReference type="AlphaFoldDB" id="A0A4V1ITE5"/>
<reference evidence="3" key="1">
    <citation type="journal article" date="2018" name="Nat. Microbiol.">
        <title>Leveraging single-cell genomics to expand the fungal tree of life.</title>
        <authorList>
            <person name="Ahrendt S.R."/>
            <person name="Quandt C.A."/>
            <person name="Ciobanu D."/>
            <person name="Clum A."/>
            <person name="Salamov A."/>
            <person name="Andreopoulos B."/>
            <person name="Cheng J.F."/>
            <person name="Woyke T."/>
            <person name="Pelin A."/>
            <person name="Henrissat B."/>
            <person name="Reynolds N.K."/>
            <person name="Benny G.L."/>
            <person name="Smith M.E."/>
            <person name="James T.Y."/>
            <person name="Grigoriev I.V."/>
        </authorList>
    </citation>
    <scope>NUCLEOTIDE SEQUENCE [LARGE SCALE GENOMIC DNA]</scope>
    <source>
        <strain evidence="3">ATCC 52028</strain>
    </source>
</reference>
<evidence type="ECO:0000313" key="3">
    <source>
        <dbReference type="Proteomes" id="UP000268535"/>
    </source>
</evidence>
<dbReference type="Proteomes" id="UP000268535">
    <property type="component" value="Unassembled WGS sequence"/>
</dbReference>
<dbReference type="EMBL" id="ML009629">
    <property type="protein sequence ID" value="RKO96777.1"/>
    <property type="molecule type" value="Genomic_DNA"/>
</dbReference>